<dbReference type="Proteomes" id="UP001595755">
    <property type="component" value="Unassembled WGS sequence"/>
</dbReference>
<organism evidence="3 4">
    <name type="scientific">Cohnella boryungensis</name>
    <dbReference type="NCBI Taxonomy" id="768479"/>
    <lineage>
        <taxon>Bacteria</taxon>
        <taxon>Bacillati</taxon>
        <taxon>Bacillota</taxon>
        <taxon>Bacilli</taxon>
        <taxon>Bacillales</taxon>
        <taxon>Paenibacillaceae</taxon>
        <taxon>Cohnella</taxon>
    </lineage>
</organism>
<gene>
    <name evidence="3" type="ORF">ACFO1S_26250</name>
</gene>
<dbReference type="InterPro" id="IPR016187">
    <property type="entry name" value="CTDL_fold"/>
</dbReference>
<comment type="caution">
    <text evidence="3">The sequence shown here is derived from an EMBL/GenBank/DDBJ whole genome shotgun (WGS) entry which is preliminary data.</text>
</comment>
<proteinExistence type="predicted"/>
<feature type="domain" description="Sulfatase-modifying factor enzyme-like" evidence="2">
    <location>
        <begin position="33"/>
        <end position="283"/>
    </location>
</feature>
<dbReference type="Pfam" id="PF03781">
    <property type="entry name" value="FGE-sulfatase"/>
    <property type="match status" value="1"/>
</dbReference>
<dbReference type="PANTHER" id="PTHR23150">
    <property type="entry name" value="SULFATASE MODIFYING FACTOR 1, 2"/>
    <property type="match status" value="1"/>
</dbReference>
<dbReference type="Gene3D" id="3.90.1580.10">
    <property type="entry name" value="paralog of FGE (formylglycine-generating enzyme)"/>
    <property type="match status" value="1"/>
</dbReference>
<dbReference type="InterPro" id="IPR042095">
    <property type="entry name" value="SUMF_sf"/>
</dbReference>
<protein>
    <submittedName>
        <fullName evidence="3">Formylglycine-generating enzyme family protein</fullName>
    </submittedName>
</protein>
<feature type="chain" id="PRO_5047185283" evidence="1">
    <location>
        <begin position="20"/>
        <end position="285"/>
    </location>
</feature>
<keyword evidence="1" id="KW-0732">Signal</keyword>
<evidence type="ECO:0000259" key="2">
    <source>
        <dbReference type="Pfam" id="PF03781"/>
    </source>
</evidence>
<dbReference type="RefSeq" id="WP_204604110.1">
    <property type="nucleotide sequence ID" value="NZ_JBHSED010000070.1"/>
</dbReference>
<dbReference type="SUPFAM" id="SSF56436">
    <property type="entry name" value="C-type lectin-like"/>
    <property type="match status" value="1"/>
</dbReference>
<dbReference type="EMBL" id="JBHSED010000070">
    <property type="protein sequence ID" value="MFC4306928.1"/>
    <property type="molecule type" value="Genomic_DNA"/>
</dbReference>
<reference evidence="4" key="1">
    <citation type="journal article" date="2019" name="Int. J. Syst. Evol. Microbiol.">
        <title>The Global Catalogue of Microorganisms (GCM) 10K type strain sequencing project: providing services to taxonomists for standard genome sequencing and annotation.</title>
        <authorList>
            <consortium name="The Broad Institute Genomics Platform"/>
            <consortium name="The Broad Institute Genome Sequencing Center for Infectious Disease"/>
            <person name="Wu L."/>
            <person name="Ma J."/>
        </authorList>
    </citation>
    <scope>NUCLEOTIDE SEQUENCE [LARGE SCALE GENOMIC DNA]</scope>
    <source>
        <strain evidence="4">CGMCC 4.1641</strain>
    </source>
</reference>
<dbReference type="InterPro" id="IPR005532">
    <property type="entry name" value="SUMF_dom"/>
</dbReference>
<evidence type="ECO:0000256" key="1">
    <source>
        <dbReference type="SAM" id="SignalP"/>
    </source>
</evidence>
<evidence type="ECO:0000313" key="4">
    <source>
        <dbReference type="Proteomes" id="UP001595755"/>
    </source>
</evidence>
<accession>A0ABV8SHC3</accession>
<keyword evidence="4" id="KW-1185">Reference proteome</keyword>
<dbReference type="InterPro" id="IPR051043">
    <property type="entry name" value="Sulfatase_Mod_Factor_Kinase"/>
</dbReference>
<evidence type="ECO:0000313" key="3">
    <source>
        <dbReference type="EMBL" id="MFC4306928.1"/>
    </source>
</evidence>
<dbReference type="PANTHER" id="PTHR23150:SF19">
    <property type="entry name" value="FORMYLGLYCINE-GENERATING ENZYME"/>
    <property type="match status" value="1"/>
</dbReference>
<dbReference type="PROSITE" id="PS51257">
    <property type="entry name" value="PROKAR_LIPOPROTEIN"/>
    <property type="match status" value="1"/>
</dbReference>
<sequence>MRKLGVFLLIAIAFISACSQDKPGNNRDAERKNDGLVLIEGGTAANANSNYYGKDVTLSSFYIGRYEVTQKEWQGIMGSNPSAFRGDHLPVEMVSWYDAVEYCNKRSINEGLTPYYHIDKSKKDPNNKSDHDSMKWTVTIQEGANGYRLPTEAEWEYAAGGGRASKGYLYSGSDNADEVAWYWRNAGEKYLSGDWNWPIIENNRNKTQDIGGKTPNELGLYDMSGNVREWCWDWYGDMDSQSGSFRVVKGGGWIGDIGNNELSFRGKFEANGYGPDQGFRVIRSG</sequence>
<name>A0ABV8SHC3_9BACL</name>
<feature type="signal peptide" evidence="1">
    <location>
        <begin position="1"/>
        <end position="19"/>
    </location>
</feature>